<comment type="caution">
    <text evidence="7">The sequence shown here is derived from an EMBL/GenBank/DDBJ whole genome shotgun (WGS) entry which is preliminary data.</text>
</comment>
<evidence type="ECO:0000256" key="2">
    <source>
        <dbReference type="ARBA" id="ARBA00022692"/>
    </source>
</evidence>
<dbReference type="GO" id="GO:0006816">
    <property type="term" value="P:calcium ion transport"/>
    <property type="evidence" value="ECO:0007669"/>
    <property type="project" value="TreeGrafter"/>
</dbReference>
<keyword evidence="3" id="KW-0677">Repeat</keyword>
<evidence type="ECO:0000256" key="4">
    <source>
        <dbReference type="ARBA" id="ARBA00022989"/>
    </source>
</evidence>
<evidence type="ECO:0000256" key="5">
    <source>
        <dbReference type="ARBA" id="ARBA00023136"/>
    </source>
</evidence>
<dbReference type="Proteomes" id="UP000245119">
    <property type="component" value="Linkage Group LG1"/>
</dbReference>
<dbReference type="PANTHER" id="PTHR46730">
    <property type="entry name" value="POLYCYSTIN-1"/>
    <property type="match status" value="1"/>
</dbReference>
<keyword evidence="2" id="KW-0812">Transmembrane</keyword>
<evidence type="ECO:0000313" key="7">
    <source>
        <dbReference type="EMBL" id="PVD38503.1"/>
    </source>
</evidence>
<name>A0A2T7PYK3_POMCA</name>
<dbReference type="InterPro" id="IPR002859">
    <property type="entry name" value="PKD/REJ-like"/>
</dbReference>
<keyword evidence="4" id="KW-1133">Transmembrane helix</keyword>
<gene>
    <name evidence="7" type="ORF">C0Q70_01118</name>
</gene>
<evidence type="ECO:0000256" key="3">
    <source>
        <dbReference type="ARBA" id="ARBA00022737"/>
    </source>
</evidence>
<proteinExistence type="predicted"/>
<dbReference type="PANTHER" id="PTHR46730:SF1">
    <property type="entry name" value="PLAT DOMAIN-CONTAINING PROTEIN"/>
    <property type="match status" value="1"/>
</dbReference>
<evidence type="ECO:0000313" key="8">
    <source>
        <dbReference type="Proteomes" id="UP000245119"/>
    </source>
</evidence>
<sequence length="514" mass="57356">MERPPLVAEIQGGRIRKTGYSEDIIDARTGSYDPVKGYGISDDLVFSWNCSVYDTATVEDLLDMIRQSRPSCVMNCDRKVAISTSLVLSVKCDDCSDESMANAEYSWTLYLIDSDTGQQTEVQNAKQGQTDERGVVIKEKTLEKCKKYRVEANMTLSTRGGFAVREFVTNCPPWGGNCTVYPLKGNVLNETFRMECSGWMDEGFEDDVNSTDKTRLLLSPLIYKFLLRKNDTIVPISEGGQGKMAPTKLPFIPDGGSSEYELVVRIYDPLQDFTEYSVPVELYLEEDKNSNLQETLKFWEGQNNYSGNSSTLTKEMRGITVAGYLIANSTSKPVVSLGWNNLWNELKDPPDSPNQNDLIEVTNKFANMVHKRGEEAKNLTGLGLTALAHGLSTVLSKPETVSSDSVKVTTNVTDMAVEALRTLYTTKPYPIAENLKEPVLERAEEFPQGLQTDFDFIGSGVALTSLVDRLVAASVPSYKVLYTTEIEFNASDLSKDDKTFVKKRLGLRWPRRTT</sequence>
<dbReference type="GO" id="GO:0005886">
    <property type="term" value="C:plasma membrane"/>
    <property type="evidence" value="ECO:0007669"/>
    <property type="project" value="TreeGrafter"/>
</dbReference>
<dbReference type="EMBL" id="PZQS01000001">
    <property type="protein sequence ID" value="PVD38503.1"/>
    <property type="molecule type" value="Genomic_DNA"/>
</dbReference>
<organism evidence="7 8">
    <name type="scientific">Pomacea canaliculata</name>
    <name type="common">Golden apple snail</name>
    <dbReference type="NCBI Taxonomy" id="400727"/>
    <lineage>
        <taxon>Eukaryota</taxon>
        <taxon>Metazoa</taxon>
        <taxon>Spiralia</taxon>
        <taxon>Lophotrochozoa</taxon>
        <taxon>Mollusca</taxon>
        <taxon>Gastropoda</taxon>
        <taxon>Caenogastropoda</taxon>
        <taxon>Architaenioglossa</taxon>
        <taxon>Ampullarioidea</taxon>
        <taxon>Ampullariidae</taxon>
        <taxon>Pomacea</taxon>
    </lineage>
</organism>
<evidence type="ECO:0000259" key="6">
    <source>
        <dbReference type="Pfam" id="PF02010"/>
    </source>
</evidence>
<keyword evidence="5" id="KW-0472">Membrane</keyword>
<dbReference type="GO" id="GO:0005261">
    <property type="term" value="F:monoatomic cation channel activity"/>
    <property type="evidence" value="ECO:0007669"/>
    <property type="project" value="TreeGrafter"/>
</dbReference>
<comment type="subcellular location">
    <subcellularLocation>
        <location evidence="1">Membrane</location>
    </subcellularLocation>
</comment>
<feature type="domain" description="PKD/REJ-like" evidence="6">
    <location>
        <begin position="67"/>
        <end position="304"/>
    </location>
</feature>
<feature type="domain" description="PKD/REJ-like" evidence="6">
    <location>
        <begin position="2"/>
        <end position="54"/>
    </location>
</feature>
<protein>
    <recommendedName>
        <fullName evidence="6">PKD/REJ-like domain-containing protein</fullName>
    </recommendedName>
</protein>
<dbReference type="AlphaFoldDB" id="A0A2T7PYK3"/>
<reference evidence="7 8" key="1">
    <citation type="submission" date="2018-04" db="EMBL/GenBank/DDBJ databases">
        <title>The genome of golden apple snail Pomacea canaliculata provides insight into stress tolerance and invasive adaptation.</title>
        <authorList>
            <person name="Liu C."/>
            <person name="Liu B."/>
            <person name="Ren Y."/>
            <person name="Zhang Y."/>
            <person name="Wang H."/>
            <person name="Li S."/>
            <person name="Jiang F."/>
            <person name="Yin L."/>
            <person name="Zhang G."/>
            <person name="Qian W."/>
            <person name="Fan W."/>
        </authorList>
    </citation>
    <scope>NUCLEOTIDE SEQUENCE [LARGE SCALE GENOMIC DNA]</scope>
    <source>
        <strain evidence="7">SZHN2017</strain>
        <tissue evidence="7">Muscle</tissue>
    </source>
</reference>
<dbReference type="Pfam" id="PF02010">
    <property type="entry name" value="REJ"/>
    <property type="match status" value="2"/>
</dbReference>
<evidence type="ECO:0000256" key="1">
    <source>
        <dbReference type="ARBA" id="ARBA00004370"/>
    </source>
</evidence>
<keyword evidence="8" id="KW-1185">Reference proteome</keyword>
<accession>A0A2T7PYK3</accession>
<dbReference type="OrthoDB" id="6099138at2759"/>